<dbReference type="SUPFAM" id="SSF53383">
    <property type="entry name" value="PLP-dependent transferases"/>
    <property type="match status" value="1"/>
</dbReference>
<dbReference type="GO" id="GO:0008483">
    <property type="term" value="F:transaminase activity"/>
    <property type="evidence" value="ECO:0007669"/>
    <property type="project" value="UniProtKB-KW"/>
</dbReference>
<reference evidence="2" key="1">
    <citation type="submission" date="2019-11" db="EMBL/GenBank/DDBJ databases">
        <title>Genomic insights into an expanded diversity of filamentous marine cyanobacteria reveals the extraordinary biosynthetic potential of Moorea and Okeania.</title>
        <authorList>
            <person name="Ferreira Leao T."/>
            <person name="Wang M."/>
            <person name="Moss N."/>
            <person name="Da Silva R."/>
            <person name="Sanders J."/>
            <person name="Nurk S."/>
            <person name="Gurevich A."/>
            <person name="Humphrey G."/>
            <person name="Reher R."/>
            <person name="Zhu Q."/>
            <person name="Belda-Ferre P."/>
            <person name="Glukhov E."/>
            <person name="Rex R."/>
            <person name="Dorrestein P.C."/>
            <person name="Knight R."/>
            <person name="Pevzner P."/>
            <person name="Gerwick W.H."/>
            <person name="Gerwick L."/>
        </authorList>
    </citation>
    <scope>NUCLEOTIDE SEQUENCE</scope>
    <source>
        <strain evidence="2">SIO1C4</strain>
    </source>
</reference>
<proteinExistence type="inferred from homology"/>
<dbReference type="Gene3D" id="3.40.640.10">
    <property type="entry name" value="Type I PLP-dependent aspartate aminotransferase-like (Major domain)"/>
    <property type="match status" value="1"/>
</dbReference>
<dbReference type="CDD" id="cd00616">
    <property type="entry name" value="AHBA_syn"/>
    <property type="match status" value="1"/>
</dbReference>
<dbReference type="InterPro" id="IPR015421">
    <property type="entry name" value="PyrdxlP-dep_Trfase_major"/>
</dbReference>
<dbReference type="GO" id="GO:0000271">
    <property type="term" value="P:polysaccharide biosynthetic process"/>
    <property type="evidence" value="ECO:0007669"/>
    <property type="project" value="TreeGrafter"/>
</dbReference>
<dbReference type="GO" id="GO:0030170">
    <property type="term" value="F:pyridoxal phosphate binding"/>
    <property type="evidence" value="ECO:0007669"/>
    <property type="project" value="TreeGrafter"/>
</dbReference>
<dbReference type="InterPro" id="IPR015424">
    <property type="entry name" value="PyrdxlP-dep_Trfase"/>
</dbReference>
<accession>A0A6B3NDQ2</accession>
<name>A0A6B3NDQ2_9CYAN</name>
<comment type="similarity">
    <text evidence="1">Belongs to the DegT/DnrJ/EryC1 family.</text>
</comment>
<dbReference type="InterPro" id="IPR015422">
    <property type="entry name" value="PyrdxlP-dep_Trfase_small"/>
</dbReference>
<dbReference type="PANTHER" id="PTHR30244">
    <property type="entry name" value="TRANSAMINASE"/>
    <property type="match status" value="1"/>
</dbReference>
<sequence length="427" mass="47368">MNKITKTLALNGGRSIRSQESWIKWPRYTEEIGNRVNEALKSGRWAISGPYVESPLFEQEFARQYAEFNNVRYCVPTANGSSALVIALEALGIGMGDEVIVPVLTWVATASAVLRVNATPIFVDIDPDNLCLSISATHSAITKQTKAIIPVHLHHSMADMDAFIALSKDTGIPLIEDAAQAHGAIWRGSKAGSMGHLGIFSFQQSKVLTSGEGGAVITNDEKLYQRLQQLRADSRTWSSKPRKLDGMQLITSGKIMGANYCLSEIQAAILLSQLPYLEEQLEIQAKNAEYLDQKLALLGSIYPLKQPSGLQRRTVYEYIVCLDRNSFGNSSIERICNALKAELGLSFYPPDIPLHQSLLYQPLTKKRFSNTIDRSKILENLMNIFPVAQYAAQNSVICHHSAFLGSKSDMDDIVRAFEKIITYKNEL</sequence>
<dbReference type="InterPro" id="IPR000653">
    <property type="entry name" value="DegT/StrS_aminotransferase"/>
</dbReference>
<protein>
    <submittedName>
        <fullName evidence="2">DegT/DnrJ/EryC1/StrS family aminotransferase</fullName>
    </submittedName>
</protein>
<dbReference type="PANTHER" id="PTHR30244:SF34">
    <property type="entry name" value="DTDP-4-AMINO-4,6-DIDEOXYGALACTOSE TRANSAMINASE"/>
    <property type="match status" value="1"/>
</dbReference>
<comment type="caution">
    <text evidence="2">The sequence shown here is derived from an EMBL/GenBank/DDBJ whole genome shotgun (WGS) entry which is preliminary data.</text>
</comment>
<dbReference type="EMBL" id="JAAHFQ010000086">
    <property type="protein sequence ID" value="NER27268.1"/>
    <property type="molecule type" value="Genomic_DNA"/>
</dbReference>
<dbReference type="Pfam" id="PF01041">
    <property type="entry name" value="DegT_DnrJ_EryC1"/>
    <property type="match status" value="1"/>
</dbReference>
<keyword evidence="2" id="KW-0032">Aminotransferase</keyword>
<dbReference type="AlphaFoldDB" id="A0A6B3NDQ2"/>
<organism evidence="2">
    <name type="scientific">Symploca sp. SIO1C4</name>
    <dbReference type="NCBI Taxonomy" id="2607765"/>
    <lineage>
        <taxon>Bacteria</taxon>
        <taxon>Bacillati</taxon>
        <taxon>Cyanobacteriota</taxon>
        <taxon>Cyanophyceae</taxon>
        <taxon>Coleofasciculales</taxon>
        <taxon>Coleofasciculaceae</taxon>
        <taxon>Symploca</taxon>
    </lineage>
</organism>
<keyword evidence="2" id="KW-0808">Transferase</keyword>
<gene>
    <name evidence="2" type="ORF">F6J89_06420</name>
</gene>
<dbReference type="Gene3D" id="3.90.1150.10">
    <property type="entry name" value="Aspartate Aminotransferase, domain 1"/>
    <property type="match status" value="1"/>
</dbReference>
<keyword evidence="1" id="KW-0663">Pyridoxal phosphate</keyword>
<evidence type="ECO:0000256" key="1">
    <source>
        <dbReference type="RuleBase" id="RU004508"/>
    </source>
</evidence>
<evidence type="ECO:0000313" key="2">
    <source>
        <dbReference type="EMBL" id="NER27268.1"/>
    </source>
</evidence>